<evidence type="ECO:0000256" key="4">
    <source>
        <dbReference type="ARBA" id="ARBA00022679"/>
    </source>
</evidence>
<evidence type="ECO:0000259" key="7">
    <source>
        <dbReference type="Pfam" id="PF00590"/>
    </source>
</evidence>
<dbReference type="EMBL" id="JABWTA010000001">
    <property type="protein sequence ID" value="NVE94057.1"/>
    <property type="molecule type" value="Genomic_DNA"/>
</dbReference>
<evidence type="ECO:0000256" key="2">
    <source>
        <dbReference type="ARBA" id="ARBA00022552"/>
    </source>
</evidence>
<dbReference type="EC" id="2.1.1.198" evidence="6"/>
<evidence type="ECO:0000313" key="9">
    <source>
        <dbReference type="EMBL" id="NVE94057.1"/>
    </source>
</evidence>
<keyword evidence="1 6" id="KW-0963">Cytoplasm</keyword>
<dbReference type="FunFam" id="3.30.950.10:FF:000002">
    <property type="entry name" value="Ribosomal RNA small subunit methyltransferase I"/>
    <property type="match status" value="1"/>
</dbReference>
<proteinExistence type="inferred from homology"/>
<dbReference type="InterPro" id="IPR014776">
    <property type="entry name" value="4pyrrole_Mease_sub2"/>
</dbReference>
<dbReference type="RefSeq" id="WP_176272374.1">
    <property type="nucleotide sequence ID" value="NZ_JABWTA010000001.1"/>
</dbReference>
<comment type="similarity">
    <text evidence="6">Belongs to the methyltransferase superfamily. RsmI family.</text>
</comment>
<dbReference type="InterPro" id="IPR000878">
    <property type="entry name" value="4pyrrol_Mease"/>
</dbReference>
<dbReference type="Pfam" id="PF23016">
    <property type="entry name" value="RsmI_C"/>
    <property type="match status" value="1"/>
</dbReference>
<reference evidence="9 10" key="1">
    <citation type="submission" date="2020-06" db="EMBL/GenBank/DDBJ databases">
        <title>Altererythrobacter lutimaris sp. nov., a marine bacterium isolated from a tidal flat.</title>
        <authorList>
            <person name="Kim D."/>
            <person name="Yoo Y."/>
            <person name="Kim J.-J."/>
        </authorList>
    </citation>
    <scope>NUCLEOTIDE SEQUENCE [LARGE SCALE GENOMIC DNA]</scope>
    <source>
        <strain evidence="9 10">JGD-16</strain>
    </source>
</reference>
<sequence length="302" mass="32220">MLHTCRLTLTRPIVPRVSSTSPEPATNESLPSGLYIVATPIGNLSDITLRAIDVLSWCDRIACEDTRVTGKLLKHLGISKPLMRYDDHASDGTRDRLIEQMQSEAIALVSDAGTPLVSDPGYDLVRKAREAGAVVTTIPGACAAIAGLTLSGLPNDRFLFAGFLPVKEKARAEALGELADTQATLVFYESGPRLVKSLNAIADVLPGREVSVAREITKLHEECRTGSADELAAHYEAHPPKGEIVLLAGLPPASQASAEDADKMLREALASMKTSQAAAQVAKTTGLDRKALYARAMELKAE</sequence>
<keyword evidence="4 6" id="KW-0808">Transferase</keyword>
<dbReference type="HAMAP" id="MF_01877">
    <property type="entry name" value="16SrRNA_methyltr_I"/>
    <property type="match status" value="1"/>
</dbReference>
<dbReference type="PANTHER" id="PTHR46111">
    <property type="entry name" value="RIBOSOMAL RNA SMALL SUBUNIT METHYLTRANSFERASE I"/>
    <property type="match status" value="1"/>
</dbReference>
<dbReference type="PROSITE" id="PS01296">
    <property type="entry name" value="RSMI"/>
    <property type="match status" value="1"/>
</dbReference>
<dbReference type="InterPro" id="IPR018063">
    <property type="entry name" value="SAM_MeTrfase_RsmI_CS"/>
</dbReference>
<dbReference type="PIRSF" id="PIRSF005917">
    <property type="entry name" value="MTase_YraL"/>
    <property type="match status" value="1"/>
</dbReference>
<dbReference type="Gene3D" id="3.30.950.10">
    <property type="entry name" value="Methyltransferase, Cobalt-precorrin-4 Transmethylase, Domain 2"/>
    <property type="match status" value="1"/>
</dbReference>
<evidence type="ECO:0000313" key="10">
    <source>
        <dbReference type="Proteomes" id="UP000546031"/>
    </source>
</evidence>
<gene>
    <name evidence="6 9" type="primary">rsmI</name>
    <name evidence="9" type="ORF">HUO12_04005</name>
</gene>
<keyword evidence="5 6" id="KW-0949">S-adenosyl-L-methionine</keyword>
<dbReference type="AlphaFoldDB" id="A0A850H4G4"/>
<keyword evidence="10" id="KW-1185">Reference proteome</keyword>
<protein>
    <recommendedName>
        <fullName evidence="6">Ribosomal RNA small subunit methyltransferase I</fullName>
        <ecNumber evidence="6">2.1.1.198</ecNumber>
    </recommendedName>
    <alternativeName>
        <fullName evidence="6">16S rRNA 2'-O-ribose C1402 methyltransferase</fullName>
    </alternativeName>
    <alternativeName>
        <fullName evidence="6">rRNA (cytidine-2'-O-)-methyltransferase RsmI</fullName>
    </alternativeName>
</protein>
<dbReference type="Proteomes" id="UP000546031">
    <property type="component" value="Unassembled WGS sequence"/>
</dbReference>
<dbReference type="SUPFAM" id="SSF53790">
    <property type="entry name" value="Tetrapyrrole methylase"/>
    <property type="match status" value="1"/>
</dbReference>
<dbReference type="InterPro" id="IPR035996">
    <property type="entry name" value="4pyrrol_Methylase_sf"/>
</dbReference>
<evidence type="ECO:0000256" key="5">
    <source>
        <dbReference type="ARBA" id="ARBA00022691"/>
    </source>
</evidence>
<dbReference type="GO" id="GO:0005737">
    <property type="term" value="C:cytoplasm"/>
    <property type="evidence" value="ECO:0007669"/>
    <property type="project" value="UniProtKB-SubCell"/>
</dbReference>
<dbReference type="GO" id="GO:0070677">
    <property type="term" value="F:rRNA (cytosine-2'-O-)-methyltransferase activity"/>
    <property type="evidence" value="ECO:0007669"/>
    <property type="project" value="UniProtKB-UniRule"/>
</dbReference>
<evidence type="ECO:0000256" key="1">
    <source>
        <dbReference type="ARBA" id="ARBA00022490"/>
    </source>
</evidence>
<dbReference type="FunFam" id="3.40.1010.10:FF:000007">
    <property type="entry name" value="Ribosomal RNA small subunit methyltransferase I"/>
    <property type="match status" value="1"/>
</dbReference>
<keyword evidence="3 6" id="KW-0489">Methyltransferase</keyword>
<dbReference type="PANTHER" id="PTHR46111:SF1">
    <property type="entry name" value="RIBOSOMAL RNA SMALL SUBUNIT METHYLTRANSFERASE I"/>
    <property type="match status" value="1"/>
</dbReference>
<comment type="function">
    <text evidence="6">Catalyzes the 2'-O-methylation of the ribose of cytidine 1402 (C1402) in 16S rRNA.</text>
</comment>
<dbReference type="Pfam" id="PF00590">
    <property type="entry name" value="TP_methylase"/>
    <property type="match status" value="1"/>
</dbReference>
<evidence type="ECO:0000256" key="6">
    <source>
        <dbReference type="HAMAP-Rule" id="MF_01877"/>
    </source>
</evidence>
<accession>A0A850H4G4</accession>
<evidence type="ECO:0000256" key="3">
    <source>
        <dbReference type="ARBA" id="ARBA00022603"/>
    </source>
</evidence>
<evidence type="ECO:0000259" key="8">
    <source>
        <dbReference type="Pfam" id="PF23016"/>
    </source>
</evidence>
<dbReference type="NCBIfam" id="TIGR00096">
    <property type="entry name" value="16S rRNA (cytidine(1402)-2'-O)-methyltransferase"/>
    <property type="match status" value="1"/>
</dbReference>
<dbReference type="InterPro" id="IPR014777">
    <property type="entry name" value="4pyrrole_Mease_sub1"/>
</dbReference>
<organism evidence="9 10">
    <name type="scientific">Altererythrobacter lutimaris</name>
    <dbReference type="NCBI Taxonomy" id="2743979"/>
    <lineage>
        <taxon>Bacteria</taxon>
        <taxon>Pseudomonadati</taxon>
        <taxon>Pseudomonadota</taxon>
        <taxon>Alphaproteobacteria</taxon>
        <taxon>Sphingomonadales</taxon>
        <taxon>Erythrobacteraceae</taxon>
        <taxon>Altererythrobacter</taxon>
    </lineage>
</organism>
<comment type="subcellular location">
    <subcellularLocation>
        <location evidence="6">Cytoplasm</location>
    </subcellularLocation>
</comment>
<dbReference type="Gene3D" id="3.40.1010.10">
    <property type="entry name" value="Cobalt-precorrin-4 Transmethylase, Domain 1"/>
    <property type="match status" value="1"/>
</dbReference>
<dbReference type="InterPro" id="IPR008189">
    <property type="entry name" value="rRNA_ssu_MeTfrase_I"/>
</dbReference>
<keyword evidence="2 6" id="KW-0698">rRNA processing</keyword>
<name>A0A850H4G4_9SPHN</name>
<comment type="catalytic activity">
    <reaction evidence="6">
        <text>cytidine(1402) in 16S rRNA + S-adenosyl-L-methionine = 2'-O-methylcytidine(1402) in 16S rRNA + S-adenosyl-L-homocysteine + H(+)</text>
        <dbReference type="Rhea" id="RHEA:42924"/>
        <dbReference type="Rhea" id="RHEA-COMP:10285"/>
        <dbReference type="Rhea" id="RHEA-COMP:10286"/>
        <dbReference type="ChEBI" id="CHEBI:15378"/>
        <dbReference type="ChEBI" id="CHEBI:57856"/>
        <dbReference type="ChEBI" id="CHEBI:59789"/>
        <dbReference type="ChEBI" id="CHEBI:74495"/>
        <dbReference type="ChEBI" id="CHEBI:82748"/>
        <dbReference type="EC" id="2.1.1.198"/>
    </reaction>
</comment>
<feature type="domain" description="Tetrapyrrole methylase" evidence="7">
    <location>
        <begin position="34"/>
        <end position="232"/>
    </location>
</feature>
<feature type="domain" description="RsmI HTH" evidence="8">
    <location>
        <begin position="256"/>
        <end position="300"/>
    </location>
</feature>
<dbReference type="InterPro" id="IPR053910">
    <property type="entry name" value="RsmI_HTH"/>
</dbReference>
<dbReference type="CDD" id="cd11648">
    <property type="entry name" value="RsmI"/>
    <property type="match status" value="1"/>
</dbReference>
<comment type="caution">
    <text evidence="9">The sequence shown here is derived from an EMBL/GenBank/DDBJ whole genome shotgun (WGS) entry which is preliminary data.</text>
</comment>